<accession>A0A7K1KSL1</accession>
<keyword evidence="2" id="KW-1185">Reference proteome</keyword>
<comment type="caution">
    <text evidence="1">The sequence shown here is derived from an EMBL/GenBank/DDBJ whole genome shotgun (WGS) entry which is preliminary data.</text>
</comment>
<dbReference type="AlphaFoldDB" id="A0A7K1KSL1"/>
<dbReference type="RefSeq" id="WP_156214135.1">
    <property type="nucleotide sequence ID" value="NZ_WOFH01000001.1"/>
</dbReference>
<dbReference type="EMBL" id="WOFH01000001">
    <property type="protein sequence ID" value="MUN35149.1"/>
    <property type="molecule type" value="Genomic_DNA"/>
</dbReference>
<sequence length="97" mass="9927">MTVLVIGRGRAIVDSVTKAMSEHGIEGTGVTVDADAIAHLGGGDVDLLVIGGGVESGSRSLLKKQAATHGVRVLETPLKGRDPGTYVLEEIVPLLNA</sequence>
<gene>
    <name evidence="1" type="ORF">GNZ18_00810</name>
</gene>
<protein>
    <submittedName>
        <fullName evidence="1">Uncharacterized protein</fullName>
    </submittedName>
</protein>
<evidence type="ECO:0000313" key="2">
    <source>
        <dbReference type="Proteomes" id="UP000432015"/>
    </source>
</evidence>
<reference evidence="1 2" key="1">
    <citation type="submission" date="2019-11" db="EMBL/GenBank/DDBJ databases">
        <authorList>
            <person name="Cao P."/>
        </authorList>
    </citation>
    <scope>NUCLEOTIDE SEQUENCE [LARGE SCALE GENOMIC DNA]</scope>
    <source>
        <strain evidence="1 2">NEAU-AAG5</strain>
    </source>
</reference>
<evidence type="ECO:0000313" key="1">
    <source>
        <dbReference type="EMBL" id="MUN35149.1"/>
    </source>
</evidence>
<proteinExistence type="predicted"/>
<organism evidence="1 2">
    <name type="scientific">Actinomadura litoris</name>
    <dbReference type="NCBI Taxonomy" id="2678616"/>
    <lineage>
        <taxon>Bacteria</taxon>
        <taxon>Bacillati</taxon>
        <taxon>Actinomycetota</taxon>
        <taxon>Actinomycetes</taxon>
        <taxon>Streptosporangiales</taxon>
        <taxon>Thermomonosporaceae</taxon>
        <taxon>Actinomadura</taxon>
    </lineage>
</organism>
<name>A0A7K1KSL1_9ACTN</name>
<dbReference type="Proteomes" id="UP000432015">
    <property type="component" value="Unassembled WGS sequence"/>
</dbReference>